<evidence type="ECO:0000256" key="3">
    <source>
        <dbReference type="ARBA" id="ARBA00022833"/>
    </source>
</evidence>
<accession>A0A3N2Q5S7</accession>
<proteinExistence type="predicted"/>
<dbReference type="SMART" id="SM00184">
    <property type="entry name" value="RING"/>
    <property type="match status" value="1"/>
</dbReference>
<organism evidence="7 8">
    <name type="scientific">Sodiomyces alkalinus (strain CBS 110278 / VKM F-3762 / F11)</name>
    <name type="common">Alkaliphilic filamentous fungus</name>
    <dbReference type="NCBI Taxonomy" id="1314773"/>
    <lineage>
        <taxon>Eukaryota</taxon>
        <taxon>Fungi</taxon>
        <taxon>Dikarya</taxon>
        <taxon>Ascomycota</taxon>
        <taxon>Pezizomycotina</taxon>
        <taxon>Sordariomycetes</taxon>
        <taxon>Hypocreomycetidae</taxon>
        <taxon>Glomerellales</taxon>
        <taxon>Plectosphaerellaceae</taxon>
        <taxon>Sodiomyces</taxon>
    </lineage>
</organism>
<dbReference type="SUPFAM" id="SSF57850">
    <property type="entry name" value="RING/U-box"/>
    <property type="match status" value="1"/>
</dbReference>
<keyword evidence="3" id="KW-0862">Zinc</keyword>
<dbReference type="InterPro" id="IPR001841">
    <property type="entry name" value="Znf_RING"/>
</dbReference>
<keyword evidence="1" id="KW-0479">Metal-binding</keyword>
<evidence type="ECO:0000256" key="4">
    <source>
        <dbReference type="PROSITE-ProRule" id="PRU00175"/>
    </source>
</evidence>
<dbReference type="RefSeq" id="XP_028469940.1">
    <property type="nucleotide sequence ID" value="XM_028609413.1"/>
</dbReference>
<evidence type="ECO:0000313" key="7">
    <source>
        <dbReference type="EMBL" id="ROT42134.1"/>
    </source>
</evidence>
<dbReference type="GeneID" id="39577891"/>
<dbReference type="Gene3D" id="3.30.40.10">
    <property type="entry name" value="Zinc/RING finger domain, C3HC4 (zinc finger)"/>
    <property type="match status" value="1"/>
</dbReference>
<evidence type="ECO:0000259" key="6">
    <source>
        <dbReference type="PROSITE" id="PS50089"/>
    </source>
</evidence>
<feature type="domain" description="RING-type" evidence="6">
    <location>
        <begin position="65"/>
        <end position="116"/>
    </location>
</feature>
<dbReference type="Pfam" id="PF13639">
    <property type="entry name" value="zf-RING_2"/>
    <property type="match status" value="1"/>
</dbReference>
<dbReference type="OrthoDB" id="8062037at2759"/>
<evidence type="ECO:0000256" key="2">
    <source>
        <dbReference type="ARBA" id="ARBA00022771"/>
    </source>
</evidence>
<gene>
    <name evidence="7" type="ORF">SODALDRAFT_318877</name>
</gene>
<evidence type="ECO:0000313" key="8">
    <source>
        <dbReference type="Proteomes" id="UP000272025"/>
    </source>
</evidence>
<dbReference type="PROSITE" id="PS50089">
    <property type="entry name" value="ZF_RING_2"/>
    <property type="match status" value="1"/>
</dbReference>
<dbReference type="InterPro" id="IPR013083">
    <property type="entry name" value="Znf_RING/FYVE/PHD"/>
</dbReference>
<feature type="region of interest" description="Disordered" evidence="5">
    <location>
        <begin position="17"/>
        <end position="50"/>
    </location>
</feature>
<dbReference type="EMBL" id="ML119051">
    <property type="protein sequence ID" value="ROT42134.1"/>
    <property type="molecule type" value="Genomic_DNA"/>
</dbReference>
<dbReference type="GO" id="GO:0008270">
    <property type="term" value="F:zinc ion binding"/>
    <property type="evidence" value="ECO:0007669"/>
    <property type="project" value="UniProtKB-KW"/>
</dbReference>
<evidence type="ECO:0000256" key="5">
    <source>
        <dbReference type="SAM" id="MobiDB-lite"/>
    </source>
</evidence>
<evidence type="ECO:0000256" key="1">
    <source>
        <dbReference type="ARBA" id="ARBA00022723"/>
    </source>
</evidence>
<dbReference type="Proteomes" id="UP000272025">
    <property type="component" value="Unassembled WGS sequence"/>
</dbReference>
<dbReference type="STRING" id="1314773.A0A3N2Q5S7"/>
<keyword evidence="8" id="KW-1185">Reference proteome</keyword>
<reference evidence="7 8" key="1">
    <citation type="journal article" date="2018" name="Mol. Ecol.">
        <title>The obligate alkalophilic soda-lake fungus Sodiomyces alkalinus has shifted to a protein diet.</title>
        <authorList>
            <person name="Grum-Grzhimaylo A.A."/>
            <person name="Falkoski D.L."/>
            <person name="van den Heuvel J."/>
            <person name="Valero-Jimenez C.A."/>
            <person name="Min B."/>
            <person name="Choi I.G."/>
            <person name="Lipzen A."/>
            <person name="Daum C.G."/>
            <person name="Aanen D.K."/>
            <person name="Tsang A."/>
            <person name="Henrissat B."/>
            <person name="Bilanenko E.N."/>
            <person name="de Vries R.P."/>
            <person name="van Kan J.A.L."/>
            <person name="Grigoriev I.V."/>
            <person name="Debets A.J.M."/>
        </authorList>
    </citation>
    <scope>NUCLEOTIDE SEQUENCE [LARGE SCALE GENOMIC DNA]</scope>
    <source>
        <strain evidence="7 8">F11</strain>
    </source>
</reference>
<name>A0A3N2Q5S7_SODAK</name>
<dbReference type="PANTHER" id="PTHR15710">
    <property type="entry name" value="E3 UBIQUITIN-PROTEIN LIGASE PRAJA"/>
    <property type="match status" value="1"/>
</dbReference>
<protein>
    <recommendedName>
        <fullName evidence="6">RING-type domain-containing protein</fullName>
    </recommendedName>
</protein>
<sequence>MFGLSAILLRCWKRPAGEPADAKPLLGDDEPIHKKKKRTRGEKGKPQKAISISATEVKSVTDSDCPICFEAVGRRNQDGYLEKWIYLPCGHRFGSACLVDWLLGEDNQEHSCPTCRRNYQCRCRHLWLPQTSLRKSDRKRLAQCDPEDPVPEVCDFCDVRLRKVIPRMWDHTTMEALRRPELWAFDEGIMSIPPQAPRFPACESHHDVLWKAWYEAKLQRLKGHRRWPRDSCMHRK</sequence>
<keyword evidence="2 4" id="KW-0863">Zinc-finger</keyword>
<dbReference type="AlphaFoldDB" id="A0A3N2Q5S7"/>